<dbReference type="Pfam" id="PF00672">
    <property type="entry name" value="HAMP"/>
    <property type="match status" value="1"/>
</dbReference>
<dbReference type="SMART" id="SM00388">
    <property type="entry name" value="HisKA"/>
    <property type="match status" value="1"/>
</dbReference>
<dbReference type="SMART" id="SM00304">
    <property type="entry name" value="HAMP"/>
    <property type="match status" value="1"/>
</dbReference>
<evidence type="ECO:0000256" key="5">
    <source>
        <dbReference type="ARBA" id="ARBA00022679"/>
    </source>
</evidence>
<dbReference type="Gene3D" id="6.10.340.10">
    <property type="match status" value="1"/>
</dbReference>
<feature type="domain" description="HAMP" evidence="13">
    <location>
        <begin position="213"/>
        <end position="269"/>
    </location>
</feature>
<dbReference type="InterPro" id="IPR036097">
    <property type="entry name" value="HisK_dim/P_sf"/>
</dbReference>
<dbReference type="InterPro" id="IPR050428">
    <property type="entry name" value="TCS_sensor_his_kinase"/>
</dbReference>
<evidence type="ECO:0000313" key="15">
    <source>
        <dbReference type="Proteomes" id="UP000470302"/>
    </source>
</evidence>
<dbReference type="Pfam" id="PF02518">
    <property type="entry name" value="HATPase_c"/>
    <property type="match status" value="1"/>
</dbReference>
<accession>A0A845G6K8</accession>
<evidence type="ECO:0000256" key="2">
    <source>
        <dbReference type="ARBA" id="ARBA00004370"/>
    </source>
</evidence>
<dbReference type="SMART" id="SM00387">
    <property type="entry name" value="HATPase_c"/>
    <property type="match status" value="1"/>
</dbReference>
<dbReference type="InterPro" id="IPR036890">
    <property type="entry name" value="HATPase_C_sf"/>
</dbReference>
<dbReference type="Gene3D" id="1.10.287.130">
    <property type="match status" value="1"/>
</dbReference>
<evidence type="ECO:0000259" key="13">
    <source>
        <dbReference type="PROSITE" id="PS50885"/>
    </source>
</evidence>
<dbReference type="RefSeq" id="WP_161099124.1">
    <property type="nucleotide sequence ID" value="NZ_WWCW01000114.1"/>
</dbReference>
<name>A0A845G6K8_9BURK</name>
<dbReference type="InterPro" id="IPR003594">
    <property type="entry name" value="HATPase_dom"/>
</dbReference>
<feature type="domain" description="Histidine kinase" evidence="12">
    <location>
        <begin position="284"/>
        <end position="499"/>
    </location>
</feature>
<evidence type="ECO:0000256" key="6">
    <source>
        <dbReference type="ARBA" id="ARBA00022692"/>
    </source>
</evidence>
<dbReference type="Gene3D" id="3.30.565.10">
    <property type="entry name" value="Histidine kinase-like ATPase, C-terminal domain"/>
    <property type="match status" value="1"/>
</dbReference>
<dbReference type="CDD" id="cd06225">
    <property type="entry name" value="HAMP"/>
    <property type="match status" value="1"/>
</dbReference>
<dbReference type="GO" id="GO:0000155">
    <property type="term" value="F:phosphorelay sensor kinase activity"/>
    <property type="evidence" value="ECO:0007669"/>
    <property type="project" value="InterPro"/>
</dbReference>
<comment type="subcellular location">
    <subcellularLocation>
        <location evidence="2">Membrane</location>
    </subcellularLocation>
</comment>
<keyword evidence="8 11" id="KW-1133">Transmembrane helix</keyword>
<dbReference type="Pfam" id="PF00512">
    <property type="entry name" value="HisKA"/>
    <property type="match status" value="1"/>
</dbReference>
<organism evidence="14 15">
    <name type="scientific">Duganella vulcania</name>
    <dbReference type="NCBI Taxonomy" id="2692166"/>
    <lineage>
        <taxon>Bacteria</taxon>
        <taxon>Pseudomonadati</taxon>
        <taxon>Pseudomonadota</taxon>
        <taxon>Betaproteobacteria</taxon>
        <taxon>Burkholderiales</taxon>
        <taxon>Oxalobacteraceae</taxon>
        <taxon>Telluria group</taxon>
        <taxon>Duganella</taxon>
    </lineage>
</organism>
<evidence type="ECO:0000256" key="3">
    <source>
        <dbReference type="ARBA" id="ARBA00012438"/>
    </source>
</evidence>
<evidence type="ECO:0000256" key="7">
    <source>
        <dbReference type="ARBA" id="ARBA00022777"/>
    </source>
</evidence>
<dbReference type="InterPro" id="IPR003661">
    <property type="entry name" value="HisK_dim/P_dom"/>
</dbReference>
<comment type="catalytic activity">
    <reaction evidence="1">
        <text>ATP + protein L-histidine = ADP + protein N-phospho-L-histidine.</text>
        <dbReference type="EC" id="2.7.13.3"/>
    </reaction>
</comment>
<keyword evidence="5" id="KW-0808">Transferase</keyword>
<dbReference type="Proteomes" id="UP000470302">
    <property type="component" value="Unassembled WGS sequence"/>
</dbReference>
<evidence type="ECO:0000256" key="9">
    <source>
        <dbReference type="ARBA" id="ARBA00023012"/>
    </source>
</evidence>
<evidence type="ECO:0000256" key="1">
    <source>
        <dbReference type="ARBA" id="ARBA00000085"/>
    </source>
</evidence>
<dbReference type="PRINTS" id="PR00344">
    <property type="entry name" value="BCTRLSENSOR"/>
</dbReference>
<dbReference type="PROSITE" id="PS50885">
    <property type="entry name" value="HAMP"/>
    <property type="match status" value="1"/>
</dbReference>
<dbReference type="PANTHER" id="PTHR45436:SF5">
    <property type="entry name" value="SENSOR HISTIDINE KINASE TRCS"/>
    <property type="match status" value="1"/>
</dbReference>
<comment type="caution">
    <text evidence="14">The sequence shown here is derived from an EMBL/GenBank/DDBJ whole genome shotgun (WGS) entry which is preliminary data.</text>
</comment>
<dbReference type="EC" id="2.7.13.3" evidence="3"/>
<protein>
    <recommendedName>
        <fullName evidence="3">histidine kinase</fullName>
        <ecNumber evidence="3">2.7.13.3</ecNumber>
    </recommendedName>
</protein>
<evidence type="ECO:0000256" key="11">
    <source>
        <dbReference type="SAM" id="Phobius"/>
    </source>
</evidence>
<keyword evidence="6 11" id="KW-0812">Transmembrane</keyword>
<keyword evidence="9" id="KW-0902">Two-component regulatory system</keyword>
<proteinExistence type="predicted"/>
<dbReference type="GO" id="GO:0016020">
    <property type="term" value="C:membrane"/>
    <property type="evidence" value="ECO:0007669"/>
    <property type="project" value="UniProtKB-SubCell"/>
</dbReference>
<dbReference type="PANTHER" id="PTHR45436">
    <property type="entry name" value="SENSOR HISTIDINE KINASE YKOH"/>
    <property type="match status" value="1"/>
</dbReference>
<dbReference type="SUPFAM" id="SSF158472">
    <property type="entry name" value="HAMP domain-like"/>
    <property type="match status" value="1"/>
</dbReference>
<dbReference type="SUPFAM" id="SSF47384">
    <property type="entry name" value="Homodimeric domain of signal transducing histidine kinase"/>
    <property type="match status" value="1"/>
</dbReference>
<gene>
    <name evidence="14" type="ORF">GTP91_24515</name>
</gene>
<evidence type="ECO:0000313" key="14">
    <source>
        <dbReference type="EMBL" id="MYM90323.1"/>
    </source>
</evidence>
<evidence type="ECO:0000256" key="10">
    <source>
        <dbReference type="ARBA" id="ARBA00023136"/>
    </source>
</evidence>
<feature type="transmembrane region" description="Helical" evidence="11">
    <location>
        <begin position="194"/>
        <end position="216"/>
    </location>
</feature>
<sequence>MNLTLSQRLSLVFSVLLLACCGASAWLQIRANIMHEKEVVQGLSRGLARSIALDAQLMHADSDPAPAAAAGAPASEGLGPEAVRRLFGQLMVVNPNVEVYLLDMDGRIVGHAAPAGHLKRDRVNLDPIRRLLDNQPLPIQGDDPRSETGRKVFSAAVLRMGERKVGYIYVILQSEEHDRLAARATASSVLRTTLWSMAIVALLGLVAGLVAFRLITRPLHRLADTMRQLDTKAEQLALPPPNAGGRRDEIAILERAYGEMAERINEQWQTVRQLDHERREVVANISHDLRTPLGSLHGYLETLSLKDETLDAAGRQHYLGIALAQSRKVGRLAQALFELARLEHGAVAPEIESFSLSDLIQDVFQKFELRAEEKQLRLNAVLPHPAPMVRADLGMIERVLTNLFDNAIRHTPPGGTVEIEVEPDAQGHVRITVSDTGPGILADMEEVLFRRPFALRGERREGGLGLLIVSRILQLHGSGIELVRVPQRGAVFRFTLATV</sequence>
<dbReference type="EMBL" id="WWCW01000114">
    <property type="protein sequence ID" value="MYM90323.1"/>
    <property type="molecule type" value="Genomic_DNA"/>
</dbReference>
<dbReference type="InterPro" id="IPR003660">
    <property type="entry name" value="HAMP_dom"/>
</dbReference>
<evidence type="ECO:0000259" key="12">
    <source>
        <dbReference type="PROSITE" id="PS50109"/>
    </source>
</evidence>
<dbReference type="SUPFAM" id="SSF55874">
    <property type="entry name" value="ATPase domain of HSP90 chaperone/DNA topoisomerase II/histidine kinase"/>
    <property type="match status" value="1"/>
</dbReference>
<evidence type="ECO:0000256" key="8">
    <source>
        <dbReference type="ARBA" id="ARBA00022989"/>
    </source>
</evidence>
<keyword evidence="7" id="KW-0418">Kinase</keyword>
<evidence type="ECO:0000256" key="4">
    <source>
        <dbReference type="ARBA" id="ARBA00022553"/>
    </source>
</evidence>
<dbReference type="InterPro" id="IPR005467">
    <property type="entry name" value="His_kinase_dom"/>
</dbReference>
<dbReference type="AlphaFoldDB" id="A0A845G6K8"/>
<dbReference type="PROSITE" id="PS50109">
    <property type="entry name" value="HIS_KIN"/>
    <property type="match status" value="1"/>
</dbReference>
<keyword evidence="4" id="KW-0597">Phosphoprotein</keyword>
<dbReference type="InterPro" id="IPR004358">
    <property type="entry name" value="Sig_transdc_His_kin-like_C"/>
</dbReference>
<dbReference type="CDD" id="cd00082">
    <property type="entry name" value="HisKA"/>
    <property type="match status" value="1"/>
</dbReference>
<reference evidence="14 15" key="1">
    <citation type="submission" date="2020-01" db="EMBL/GenBank/DDBJ databases">
        <title>Novel species isolated from a subtropical stream in China.</title>
        <authorList>
            <person name="Lu H."/>
        </authorList>
    </citation>
    <scope>NUCLEOTIDE SEQUENCE [LARGE SCALE GENOMIC DNA]</scope>
    <source>
        <strain evidence="14 15">FT82W</strain>
    </source>
</reference>
<keyword evidence="10 11" id="KW-0472">Membrane</keyword>